<organism evidence="1 2">
    <name type="scientific">Streptomyces albospinus</name>
    <dbReference type="NCBI Taxonomy" id="285515"/>
    <lineage>
        <taxon>Bacteria</taxon>
        <taxon>Bacillati</taxon>
        <taxon>Actinomycetota</taxon>
        <taxon>Actinomycetes</taxon>
        <taxon>Kitasatosporales</taxon>
        <taxon>Streptomycetaceae</taxon>
        <taxon>Streptomyces</taxon>
    </lineage>
</organism>
<gene>
    <name evidence="1" type="ORF">GCM10010211_26380</name>
</gene>
<accession>A0ABQ2V0F4</accession>
<dbReference type="Proteomes" id="UP000654471">
    <property type="component" value="Unassembled WGS sequence"/>
</dbReference>
<name>A0ABQ2V0F4_9ACTN</name>
<reference evidence="2" key="1">
    <citation type="journal article" date="2019" name="Int. J. Syst. Evol. Microbiol.">
        <title>The Global Catalogue of Microorganisms (GCM) 10K type strain sequencing project: providing services to taxonomists for standard genome sequencing and annotation.</title>
        <authorList>
            <consortium name="The Broad Institute Genomics Platform"/>
            <consortium name="The Broad Institute Genome Sequencing Center for Infectious Disease"/>
            <person name="Wu L."/>
            <person name="Ma J."/>
        </authorList>
    </citation>
    <scope>NUCLEOTIDE SEQUENCE [LARGE SCALE GENOMIC DNA]</scope>
    <source>
        <strain evidence="2">JCM 3399</strain>
    </source>
</reference>
<comment type="caution">
    <text evidence="1">The sequence shown here is derived from an EMBL/GenBank/DDBJ whole genome shotgun (WGS) entry which is preliminary data.</text>
</comment>
<evidence type="ECO:0000313" key="2">
    <source>
        <dbReference type="Proteomes" id="UP000654471"/>
    </source>
</evidence>
<dbReference type="RefSeq" id="WP_189299554.1">
    <property type="nucleotide sequence ID" value="NZ_BMRP01000007.1"/>
</dbReference>
<protein>
    <submittedName>
        <fullName evidence="1">Uncharacterized protein</fullName>
    </submittedName>
</protein>
<proteinExistence type="predicted"/>
<sequence length="79" mass="8440">MRGPIQPVEAEVLLRVWVDGGIDTNDAAQRQALENLAAAADMVTRGDIVDQLHDNVAYSLRMLSEPSPAADTNSAPPLT</sequence>
<evidence type="ECO:0000313" key="1">
    <source>
        <dbReference type="EMBL" id="GGU60081.1"/>
    </source>
</evidence>
<dbReference type="EMBL" id="BMRP01000007">
    <property type="protein sequence ID" value="GGU60081.1"/>
    <property type="molecule type" value="Genomic_DNA"/>
</dbReference>
<keyword evidence="2" id="KW-1185">Reference proteome</keyword>